<feature type="transmembrane region" description="Helical" evidence="2">
    <location>
        <begin position="683"/>
        <end position="708"/>
    </location>
</feature>
<proteinExistence type="predicted"/>
<evidence type="ECO:0000256" key="2">
    <source>
        <dbReference type="SAM" id="Phobius"/>
    </source>
</evidence>
<keyword evidence="2" id="KW-1133">Transmembrane helix</keyword>
<dbReference type="GO" id="GO:0016740">
    <property type="term" value="F:transferase activity"/>
    <property type="evidence" value="ECO:0007669"/>
    <property type="project" value="UniProtKB-KW"/>
</dbReference>
<feature type="transmembrane region" description="Helical" evidence="2">
    <location>
        <begin position="281"/>
        <end position="300"/>
    </location>
</feature>
<evidence type="ECO:0000313" key="3">
    <source>
        <dbReference type="EMBL" id="MBB5844204.1"/>
    </source>
</evidence>
<evidence type="ECO:0000256" key="1">
    <source>
        <dbReference type="SAM" id="MobiDB-lite"/>
    </source>
</evidence>
<feature type="transmembrane region" description="Helical" evidence="2">
    <location>
        <begin position="656"/>
        <end position="677"/>
    </location>
</feature>
<keyword evidence="2" id="KW-0812">Transmembrane</keyword>
<dbReference type="AlphaFoldDB" id="A0A841APH9"/>
<gene>
    <name evidence="3" type="ORF">HD599_002527</name>
</gene>
<feature type="transmembrane region" description="Helical" evidence="2">
    <location>
        <begin position="467"/>
        <end position="485"/>
    </location>
</feature>
<dbReference type="PANTHER" id="PTHR43685">
    <property type="entry name" value="GLYCOSYLTRANSFERASE"/>
    <property type="match status" value="1"/>
</dbReference>
<dbReference type="Pfam" id="PF13641">
    <property type="entry name" value="Glyco_tranf_2_3"/>
    <property type="match status" value="1"/>
</dbReference>
<dbReference type="Gene3D" id="3.90.550.10">
    <property type="entry name" value="Spore Coat Polysaccharide Biosynthesis Protein SpsA, Chain A"/>
    <property type="match status" value="1"/>
</dbReference>
<feature type="transmembrane region" description="Helical" evidence="2">
    <location>
        <begin position="553"/>
        <end position="573"/>
    </location>
</feature>
<comment type="caution">
    <text evidence="3">The sequence shown here is derived from an EMBL/GenBank/DDBJ whole genome shotgun (WGS) entry which is preliminary data.</text>
</comment>
<feature type="transmembrane region" description="Helical" evidence="2">
    <location>
        <begin position="523"/>
        <end position="546"/>
    </location>
</feature>
<feature type="transmembrane region" description="Helical" evidence="2">
    <location>
        <begin position="363"/>
        <end position="391"/>
    </location>
</feature>
<dbReference type="RefSeq" id="WP_184238132.1">
    <property type="nucleotide sequence ID" value="NZ_JACHMJ010000001.1"/>
</dbReference>
<reference evidence="3 4" key="1">
    <citation type="submission" date="2020-08" db="EMBL/GenBank/DDBJ databases">
        <title>Sequencing the genomes of 1000 actinobacteria strains.</title>
        <authorList>
            <person name="Klenk H.-P."/>
        </authorList>
    </citation>
    <scope>NUCLEOTIDE SEQUENCE [LARGE SCALE GENOMIC DNA]</scope>
    <source>
        <strain evidence="3 4">DSM 105784</strain>
    </source>
</reference>
<accession>A0A841APH9</accession>
<keyword evidence="3" id="KW-0808">Transferase</keyword>
<name>A0A841APH9_9MICO</name>
<dbReference type="PANTHER" id="PTHR43685:SF3">
    <property type="entry name" value="SLR2126 PROTEIN"/>
    <property type="match status" value="1"/>
</dbReference>
<feature type="transmembrane region" description="Helical" evidence="2">
    <location>
        <begin position="442"/>
        <end position="461"/>
    </location>
</feature>
<organism evidence="3 4">
    <name type="scientific">Conyzicola lurida</name>
    <dbReference type="NCBI Taxonomy" id="1172621"/>
    <lineage>
        <taxon>Bacteria</taxon>
        <taxon>Bacillati</taxon>
        <taxon>Actinomycetota</taxon>
        <taxon>Actinomycetes</taxon>
        <taxon>Micrococcales</taxon>
        <taxon>Microbacteriaceae</taxon>
        <taxon>Conyzicola</taxon>
    </lineage>
</organism>
<dbReference type="Proteomes" id="UP000536685">
    <property type="component" value="Unassembled WGS sequence"/>
</dbReference>
<dbReference type="InterPro" id="IPR029044">
    <property type="entry name" value="Nucleotide-diphossugar_trans"/>
</dbReference>
<feature type="region of interest" description="Disordered" evidence="1">
    <location>
        <begin position="924"/>
        <end position="947"/>
    </location>
</feature>
<dbReference type="SUPFAM" id="SSF53448">
    <property type="entry name" value="Nucleotide-diphospho-sugar transferases"/>
    <property type="match status" value="1"/>
</dbReference>
<feature type="transmembrane region" description="Helical" evidence="2">
    <location>
        <begin position="899"/>
        <end position="919"/>
    </location>
</feature>
<sequence length="947" mass="97506">MQARVTAILVARNGAEFLPRTLSAIARQTRRPDSTVFVDDGSTDASGALLADGGPTTFVRVDSARSFGSAVAEGLRVAGSENADDTWLWLLGHDSAPSPDALSSMLAALEIAPSVAVAGPKLMRWDSGDVIEAYGETLTRFGASISLVTGELDQAQHDRHNDMLGVSANGMLVREKVWTALGGFDPALPSADAALDFCVRVRLAGHRVVGVPTATVASAGPPEQFGRDALTARATNALRRKAQLHRRLVYAPAVAVPLHWLSLLPIAVLRSLWHLVGKRASLIPGEISAAFAAAFTSRVMPARTRLRRTRSLGWGTIAPLRLPPREVRELRANQHAIRAAPQTQEDGGADTTRLSFLSHGGAWTVLLTAAIGAVAFSPLLGAAAVSGGGLAPLSATFTELWANVGYGWREVGAGFVGAADPFAFLVAILGTLTFWAPSLSVVVLYAVALPLAALGAWWCAARFAQRAWAPAIAAVLWALAPPFLTALNGGHLGAVIAHLLLPWLVLTLLNAPRSWSAGAGAALLFAATAAAAPSLIPALVLGWLALMIARPKSIHRIVGIVIPALVMFAPLAIEQVLRGTPLALAADPGVPVVAGTQSGWQLALVSPVNGYSGWSDIAAAFALPELAAPVIVAALLAPLAVLALLALFLPGSRRSVPAMVIALVGFATAVAAAHVQVSAVGEALVLVWPGAGLSLFWLGLVGSAVVALEALGRGVVFPALLVAAASAVLAGPLLAMPIAGTSAVYASTGRMLPAFVSAEAANDPTLGTLELTAQPSGALAATLHRGEGTSLDSQSTLASTGIDPTEEQERLAVLAGNLASQSGFDSAAELQELQIGFVLSPDATTGGAEVDTRKRAGEALDGNAELTAIGETTTGFLWRYSALESGDAPSGPGPLGTPYGATVILVQGIVLLITLLLAIPTGSRRRPRARAAGPNEPADTFEEDDDV</sequence>
<feature type="transmembrane region" description="Helical" evidence="2">
    <location>
        <begin position="715"/>
        <end position="735"/>
    </location>
</feature>
<keyword evidence="4" id="KW-1185">Reference proteome</keyword>
<feature type="transmembrane region" description="Helical" evidence="2">
    <location>
        <begin position="626"/>
        <end position="649"/>
    </location>
</feature>
<keyword evidence="2" id="KW-0472">Membrane</keyword>
<feature type="transmembrane region" description="Helical" evidence="2">
    <location>
        <begin position="248"/>
        <end position="269"/>
    </location>
</feature>
<feature type="transmembrane region" description="Helical" evidence="2">
    <location>
        <begin position="411"/>
        <end position="435"/>
    </location>
</feature>
<dbReference type="InterPro" id="IPR050834">
    <property type="entry name" value="Glycosyltransf_2"/>
</dbReference>
<dbReference type="EMBL" id="JACHMJ010000001">
    <property type="protein sequence ID" value="MBB5844204.1"/>
    <property type="molecule type" value="Genomic_DNA"/>
</dbReference>
<protein>
    <submittedName>
        <fullName evidence="3">GT2 family glycosyltransferase</fullName>
    </submittedName>
</protein>
<evidence type="ECO:0000313" key="4">
    <source>
        <dbReference type="Proteomes" id="UP000536685"/>
    </source>
</evidence>